<reference evidence="1" key="1">
    <citation type="submission" date="2023-07" db="EMBL/GenBank/DDBJ databases">
        <title>Two novel species in the genus Flavivirga.</title>
        <authorList>
            <person name="Kwon K."/>
        </authorList>
    </citation>
    <scope>NUCLEOTIDE SEQUENCE</scope>
    <source>
        <strain evidence="1">KCTC 52353</strain>
    </source>
</reference>
<keyword evidence="2" id="KW-1185">Reference proteome</keyword>
<dbReference type="RefSeq" id="WP_303277977.1">
    <property type="nucleotide sequence ID" value="NZ_JAUOEK010000119.1"/>
</dbReference>
<proteinExistence type="predicted"/>
<name>A0ABT8WB62_9FLAO</name>
<protein>
    <submittedName>
        <fullName evidence="1">DUF6088 family protein</fullName>
    </submittedName>
</protein>
<dbReference type="InterPro" id="IPR045738">
    <property type="entry name" value="DUF6088"/>
</dbReference>
<organism evidence="1 2">
    <name type="scientific">Flavivirga aquimarina</name>
    <dbReference type="NCBI Taxonomy" id="2027862"/>
    <lineage>
        <taxon>Bacteria</taxon>
        <taxon>Pseudomonadati</taxon>
        <taxon>Bacteroidota</taxon>
        <taxon>Flavobacteriia</taxon>
        <taxon>Flavobacteriales</taxon>
        <taxon>Flavobacteriaceae</taxon>
        <taxon>Flavivirga</taxon>
    </lineage>
</organism>
<dbReference type="Pfam" id="PF19570">
    <property type="entry name" value="DUF6088"/>
    <property type="match status" value="1"/>
</dbReference>
<evidence type="ECO:0000313" key="2">
    <source>
        <dbReference type="Proteomes" id="UP001176883"/>
    </source>
</evidence>
<gene>
    <name evidence="1" type="ORF">Q4Q35_10760</name>
</gene>
<accession>A0ABT8WB62</accession>
<sequence>MSHLFAIFGTMLNLKNIEKKFSKGDIFFISDFTELGNYESVRKALQRLTKDDSIKRIAKGIYFLPKKNERLGIIYPHAEQIAKAIAKRDKARIIAAGSTALNLLGLSTQIPLKVVFLTDGSARNIKVGNQTIQFKKTNPKNLSIEHRLTNLIIQALKEIGEKNVQQEQTDKIQLIIDESGERKLIYQNLKNAPVWIQKIILSK</sequence>
<evidence type="ECO:0000313" key="1">
    <source>
        <dbReference type="EMBL" id="MDO5970286.1"/>
    </source>
</evidence>
<dbReference type="EMBL" id="JAUOEK010000119">
    <property type="protein sequence ID" value="MDO5970286.1"/>
    <property type="molecule type" value="Genomic_DNA"/>
</dbReference>
<dbReference type="Proteomes" id="UP001176883">
    <property type="component" value="Unassembled WGS sequence"/>
</dbReference>
<comment type="caution">
    <text evidence="1">The sequence shown here is derived from an EMBL/GenBank/DDBJ whole genome shotgun (WGS) entry which is preliminary data.</text>
</comment>